<dbReference type="PROSITE" id="PS50995">
    <property type="entry name" value="HTH_MARR_2"/>
    <property type="match status" value="1"/>
</dbReference>
<dbReference type="PANTHER" id="PTHR35790:SF4">
    <property type="entry name" value="HTH-TYPE TRANSCRIPTIONAL REGULATOR PCHR"/>
    <property type="match status" value="1"/>
</dbReference>
<dbReference type="AlphaFoldDB" id="A0A4Q2KGA0"/>
<gene>
    <name evidence="5" type="ORF">ETX26_09140</name>
</gene>
<dbReference type="GO" id="GO:0003700">
    <property type="term" value="F:DNA-binding transcription factor activity"/>
    <property type="evidence" value="ECO:0007669"/>
    <property type="project" value="InterPro"/>
</dbReference>
<proteinExistence type="predicted"/>
<keyword evidence="2" id="KW-0238">DNA-binding</keyword>
<name>A0A4Q2KGA0_9SPHN</name>
<dbReference type="InterPro" id="IPR052067">
    <property type="entry name" value="Metal_resp_HTH_trans_reg"/>
</dbReference>
<dbReference type="Pfam" id="PF12802">
    <property type="entry name" value="MarR_2"/>
    <property type="match status" value="1"/>
</dbReference>
<protein>
    <submittedName>
        <fullName evidence="5">MarR family transcriptional regulator</fullName>
    </submittedName>
</protein>
<evidence type="ECO:0000256" key="2">
    <source>
        <dbReference type="ARBA" id="ARBA00023125"/>
    </source>
</evidence>
<dbReference type="Proteomes" id="UP000293623">
    <property type="component" value="Unassembled WGS sequence"/>
</dbReference>
<evidence type="ECO:0000259" key="4">
    <source>
        <dbReference type="PROSITE" id="PS50995"/>
    </source>
</evidence>
<dbReference type="SMART" id="SM00347">
    <property type="entry name" value="HTH_MARR"/>
    <property type="match status" value="1"/>
</dbReference>
<dbReference type="GO" id="GO:0003677">
    <property type="term" value="F:DNA binding"/>
    <property type="evidence" value="ECO:0007669"/>
    <property type="project" value="UniProtKB-KW"/>
</dbReference>
<evidence type="ECO:0000313" key="6">
    <source>
        <dbReference type="Proteomes" id="UP000293623"/>
    </source>
</evidence>
<organism evidence="5 6">
    <name type="scientific">Pelagerythrobacter rhizovicinus</name>
    <dbReference type="NCBI Taxonomy" id="2268576"/>
    <lineage>
        <taxon>Bacteria</taxon>
        <taxon>Pseudomonadati</taxon>
        <taxon>Pseudomonadota</taxon>
        <taxon>Alphaproteobacteria</taxon>
        <taxon>Sphingomonadales</taxon>
        <taxon>Erythrobacteraceae</taxon>
        <taxon>Pelagerythrobacter</taxon>
    </lineage>
</organism>
<dbReference type="EMBL" id="SDPV01000002">
    <property type="protein sequence ID" value="RXZ64088.1"/>
    <property type="molecule type" value="Genomic_DNA"/>
</dbReference>
<dbReference type="OrthoDB" id="8906692at2"/>
<keyword evidence="1" id="KW-0805">Transcription regulation</keyword>
<dbReference type="SUPFAM" id="SSF46785">
    <property type="entry name" value="Winged helix' DNA-binding domain"/>
    <property type="match status" value="1"/>
</dbReference>
<feature type="domain" description="HTH marR-type" evidence="4">
    <location>
        <begin position="14"/>
        <end position="147"/>
    </location>
</feature>
<dbReference type="Gene3D" id="1.10.10.10">
    <property type="entry name" value="Winged helix-like DNA-binding domain superfamily/Winged helix DNA-binding domain"/>
    <property type="match status" value="1"/>
</dbReference>
<keyword evidence="3" id="KW-0804">Transcription</keyword>
<dbReference type="PANTHER" id="PTHR35790">
    <property type="entry name" value="HTH-TYPE TRANSCRIPTIONAL REGULATOR PCHR"/>
    <property type="match status" value="1"/>
</dbReference>
<evidence type="ECO:0000256" key="1">
    <source>
        <dbReference type="ARBA" id="ARBA00023015"/>
    </source>
</evidence>
<dbReference type="PRINTS" id="PR00598">
    <property type="entry name" value="HTHMARR"/>
</dbReference>
<dbReference type="InterPro" id="IPR036390">
    <property type="entry name" value="WH_DNA-bd_sf"/>
</dbReference>
<reference evidence="5 6" key="1">
    <citation type="submission" date="2019-01" db="EMBL/GenBank/DDBJ databases">
        <title>Altererythrobacter rhizovicinus sp. nov., isolated from the rhizosphere soil of Haloxylon ammodendron.</title>
        <authorList>
            <person name="Li H.-P."/>
            <person name="Gou J.-Y."/>
            <person name="Yao D."/>
            <person name="Han Q.-Q."/>
            <person name="Shao K.-Z."/>
            <person name="Zhao Q."/>
            <person name="Zhang J.-L."/>
        </authorList>
    </citation>
    <scope>NUCLEOTIDE SEQUENCE [LARGE SCALE GENOMIC DNA]</scope>
    <source>
        <strain evidence="5 6">AY-3R</strain>
    </source>
</reference>
<keyword evidence="6" id="KW-1185">Reference proteome</keyword>
<evidence type="ECO:0000313" key="5">
    <source>
        <dbReference type="EMBL" id="RXZ64088.1"/>
    </source>
</evidence>
<dbReference type="InterPro" id="IPR000835">
    <property type="entry name" value="HTH_MarR-typ"/>
</dbReference>
<accession>A0A4Q2KGA0</accession>
<evidence type="ECO:0000256" key="3">
    <source>
        <dbReference type="ARBA" id="ARBA00023163"/>
    </source>
</evidence>
<dbReference type="InterPro" id="IPR023187">
    <property type="entry name" value="Tscrpt_reg_MarR-type_CS"/>
</dbReference>
<dbReference type="InterPro" id="IPR036388">
    <property type="entry name" value="WH-like_DNA-bd_sf"/>
</dbReference>
<sequence>MTEPDDRSGRLQLDRFLPYQLSIASNAVSNRIAEIYRDRFDLKIPEWRIMAVLGDTGAATQRELTERTLMDKVAVNRACRTLEERGFIEREPNATDGRSHHLELTGQGRSIYDRIMPLALQMEQQLFASFSAVEREIFARLLLRVREQAGALEPEGESVLAPRASSA</sequence>
<comment type="caution">
    <text evidence="5">The sequence shown here is derived from an EMBL/GenBank/DDBJ whole genome shotgun (WGS) entry which is preliminary data.</text>
</comment>
<dbReference type="RefSeq" id="WP_129524403.1">
    <property type="nucleotide sequence ID" value="NZ_SDPV01000002.1"/>
</dbReference>
<dbReference type="PROSITE" id="PS01117">
    <property type="entry name" value="HTH_MARR_1"/>
    <property type="match status" value="1"/>
</dbReference>